<reference evidence="2 3" key="1">
    <citation type="submission" date="2014-06" db="EMBL/GenBank/DDBJ databases">
        <title>Evolutionary Origins and Diversification of the Mycorrhizal Mutualists.</title>
        <authorList>
            <consortium name="DOE Joint Genome Institute"/>
            <consortium name="Mycorrhizal Genomics Consortium"/>
            <person name="Kohler A."/>
            <person name="Kuo A."/>
            <person name="Nagy L.G."/>
            <person name="Floudas D."/>
            <person name="Copeland A."/>
            <person name="Barry K.W."/>
            <person name="Cichocki N."/>
            <person name="Veneault-Fourrey C."/>
            <person name="LaButti K."/>
            <person name="Lindquist E.A."/>
            <person name="Lipzen A."/>
            <person name="Lundell T."/>
            <person name="Morin E."/>
            <person name="Murat C."/>
            <person name="Riley R."/>
            <person name="Ohm R."/>
            <person name="Sun H."/>
            <person name="Tunlid A."/>
            <person name="Henrissat B."/>
            <person name="Grigoriev I.V."/>
            <person name="Hibbett D.S."/>
            <person name="Martin F."/>
        </authorList>
    </citation>
    <scope>NUCLEOTIDE SEQUENCE [LARGE SCALE GENOMIC DNA]</scope>
    <source>
        <strain evidence="2 3">SS14</strain>
    </source>
</reference>
<protein>
    <submittedName>
        <fullName evidence="2">Unplaced genomic scaffold SPHSTscaffold_36, whole genome shotgun sequence</fullName>
    </submittedName>
</protein>
<proteinExistence type="predicted"/>
<evidence type="ECO:0000313" key="2">
    <source>
        <dbReference type="EMBL" id="KIJ45679.1"/>
    </source>
</evidence>
<gene>
    <name evidence="2" type="ORF">M422DRAFT_46717</name>
</gene>
<dbReference type="EMBL" id="KN837111">
    <property type="protein sequence ID" value="KIJ45679.1"/>
    <property type="molecule type" value="Genomic_DNA"/>
</dbReference>
<evidence type="ECO:0000313" key="3">
    <source>
        <dbReference type="Proteomes" id="UP000054279"/>
    </source>
</evidence>
<feature type="compositionally biased region" description="Basic and acidic residues" evidence="1">
    <location>
        <begin position="91"/>
        <end position="124"/>
    </location>
</feature>
<sequence>MAWKPAPPSPKESVVASGDEEKKSVSGGGMSATDAKESIKTGGGSLRERMAALQGRGAFGAPSPSPPPVPGPKPIKRAPLVVSPPAEEPDEAAKEPQPDHAHLEDVEVEKEPSQDAETAETKEEVPEEDDEEAKERERRAAIAARMAKLGGARVGMNPPMFAPKPPAKPKPKPAPKADDAEAPEASTSPPQAVKNTPPETSEDVFSQETAKEKKESPAEDAPSIPTPVEVKETGSDTLQDVTGMSVCSIRKKIQLIAF</sequence>
<organism evidence="2 3">
    <name type="scientific">Sphaerobolus stellatus (strain SS14)</name>
    <dbReference type="NCBI Taxonomy" id="990650"/>
    <lineage>
        <taxon>Eukaryota</taxon>
        <taxon>Fungi</taxon>
        <taxon>Dikarya</taxon>
        <taxon>Basidiomycota</taxon>
        <taxon>Agaricomycotina</taxon>
        <taxon>Agaricomycetes</taxon>
        <taxon>Phallomycetidae</taxon>
        <taxon>Geastrales</taxon>
        <taxon>Sphaerobolaceae</taxon>
        <taxon>Sphaerobolus</taxon>
    </lineage>
</organism>
<dbReference type="OrthoDB" id="2804637at2759"/>
<evidence type="ECO:0000256" key="1">
    <source>
        <dbReference type="SAM" id="MobiDB-lite"/>
    </source>
</evidence>
<dbReference type="AlphaFoldDB" id="A0A0C9VF96"/>
<feature type="region of interest" description="Disordered" evidence="1">
    <location>
        <begin position="1"/>
        <end position="236"/>
    </location>
</feature>
<feature type="compositionally biased region" description="Pro residues" evidence="1">
    <location>
        <begin position="1"/>
        <end position="10"/>
    </location>
</feature>
<dbReference type="HOGENOM" id="CLU_1078373_0_0_1"/>
<dbReference type="Proteomes" id="UP000054279">
    <property type="component" value="Unassembled WGS sequence"/>
</dbReference>
<keyword evidence="3" id="KW-1185">Reference proteome</keyword>
<feature type="compositionally biased region" description="Polar residues" evidence="1">
    <location>
        <begin position="186"/>
        <end position="208"/>
    </location>
</feature>
<accession>A0A0C9VF96</accession>
<name>A0A0C9VF96_SPHS4</name>
<feature type="compositionally biased region" description="Pro residues" evidence="1">
    <location>
        <begin position="63"/>
        <end position="73"/>
    </location>
</feature>